<name>A0A1K0IKN5_CUPNE</name>
<proteinExistence type="predicted"/>
<gene>
    <name evidence="1" type="ORF">CNECB9_4010017</name>
</gene>
<dbReference type="Pfam" id="PF13450">
    <property type="entry name" value="NAD_binding_8"/>
    <property type="match status" value="1"/>
</dbReference>
<evidence type="ECO:0000313" key="1">
    <source>
        <dbReference type="EMBL" id="SCU80913.1"/>
    </source>
</evidence>
<dbReference type="RefSeq" id="WP_340527257.1">
    <property type="nucleotide sequence ID" value="NZ_FMSH01000337.1"/>
</dbReference>
<evidence type="ECO:0008006" key="2">
    <source>
        <dbReference type="Google" id="ProtNLM"/>
    </source>
</evidence>
<dbReference type="SUPFAM" id="SSF51905">
    <property type="entry name" value="FAD/NAD(P)-binding domain"/>
    <property type="match status" value="1"/>
</dbReference>
<dbReference type="EMBL" id="FMSH01000337">
    <property type="protein sequence ID" value="SCU80913.1"/>
    <property type="molecule type" value="Genomic_DNA"/>
</dbReference>
<protein>
    <recommendedName>
        <fullName evidence="2">NAD(P)/FAD-dependent oxidoreductase</fullName>
    </recommendedName>
</protein>
<reference evidence="1" key="1">
    <citation type="submission" date="2016-09" db="EMBL/GenBank/DDBJ databases">
        <authorList>
            <person name="Capua I."/>
            <person name="De Benedictis P."/>
            <person name="Joannis T."/>
            <person name="Lombin L.H."/>
            <person name="Cattoli G."/>
        </authorList>
    </citation>
    <scope>NUCLEOTIDE SEQUENCE</scope>
    <source>
        <strain evidence="1">B9</strain>
    </source>
</reference>
<sequence length="614" mass="65143">MTITRRDFLNGTALTIAAGLAPVQLLHAQQGGAGVAYPPALTGLRGNHSGTYTLAHSLAREGAKYPVVLAREAFDLVVVGGGLSGLAAAWFYRRRFGANRRILILDNHDDFGGHAKRNEFTVRGKRLVTYGGSAEMPASASTDAAVRELLAGLGLDAARPPGTSSADPYAALGMGRAVFFDAEHFGRDQWVAGDPFGELIDVRSGQQAGAPDAAALSRFLDNTPLPAADRAALARLAAGTTDYLPALSGAERAAALRSMRYASFLRDRAGIGLAGQRFLRSRSNDAYALDADGICVADAIAIGLPAGANMPAPAGNVRLGKSPASRLWFPDGNASLARLLVQSLIPGVAPIARPADVVSAAFDYSRLDRDGAPVRLRLNSTAIAVEPDGNITRVTYGFSGNLHRVEARHVVLAGYNMMIPYLLPSLPAKQKEVLHNEARAPLVYTKVALDHWQAFAALRTRRIHAPAMAYTDLWLEPPAGRQPSDPAVLHMLYVPTVPDSGMQARDRFRAGRALLLGTPFDTLERDIRAQLDRMLGHKGFASKDVIRGITVNRWAHGYSYMPDSLAGENVAPDAVWPGLAGVGNISIANSDNAGSPSLTAAVGQGKRAVERLPG</sequence>
<dbReference type="InterPro" id="IPR006311">
    <property type="entry name" value="TAT_signal"/>
</dbReference>
<dbReference type="PROSITE" id="PS51318">
    <property type="entry name" value="TAT"/>
    <property type="match status" value="1"/>
</dbReference>
<organism evidence="1">
    <name type="scientific">Cupriavidus necator</name>
    <name type="common">Alcaligenes eutrophus</name>
    <name type="synonym">Ralstonia eutropha</name>
    <dbReference type="NCBI Taxonomy" id="106590"/>
    <lineage>
        <taxon>Bacteria</taxon>
        <taxon>Pseudomonadati</taxon>
        <taxon>Pseudomonadota</taxon>
        <taxon>Betaproteobacteria</taxon>
        <taxon>Burkholderiales</taxon>
        <taxon>Burkholderiaceae</taxon>
        <taxon>Cupriavidus</taxon>
    </lineage>
</organism>
<accession>A0A1K0IKN5</accession>
<dbReference type="InterPro" id="IPR036188">
    <property type="entry name" value="FAD/NAD-bd_sf"/>
</dbReference>
<dbReference type="AlphaFoldDB" id="A0A1K0IKN5"/>
<dbReference type="Gene3D" id="3.50.50.60">
    <property type="entry name" value="FAD/NAD(P)-binding domain"/>
    <property type="match status" value="1"/>
</dbReference>